<keyword evidence="6" id="KW-0472">Membrane</keyword>
<keyword evidence="5" id="KW-0812">Transmembrane</keyword>
<evidence type="ECO:0000256" key="8">
    <source>
        <dbReference type="SAM" id="Coils"/>
    </source>
</evidence>
<evidence type="ECO:0000256" key="1">
    <source>
        <dbReference type="ARBA" id="ARBA00004442"/>
    </source>
</evidence>
<dbReference type="EMBL" id="QBKQ01000002">
    <property type="protein sequence ID" value="PTX43006.1"/>
    <property type="molecule type" value="Genomic_DNA"/>
</dbReference>
<dbReference type="PANTHER" id="PTHR30026:SF20">
    <property type="entry name" value="OUTER MEMBRANE PROTEIN TOLC"/>
    <property type="match status" value="1"/>
</dbReference>
<comment type="caution">
    <text evidence="10">The sequence shown here is derived from an EMBL/GenBank/DDBJ whole genome shotgun (WGS) entry which is preliminary data.</text>
</comment>
<keyword evidence="8" id="KW-0175">Coiled coil</keyword>
<evidence type="ECO:0000313" key="11">
    <source>
        <dbReference type="Proteomes" id="UP000244174"/>
    </source>
</evidence>
<name>A0A2T6AGT6_9FLAO</name>
<dbReference type="RefSeq" id="WP_108171468.1">
    <property type="nucleotide sequence ID" value="NZ_QBKQ01000002.1"/>
</dbReference>
<evidence type="ECO:0000256" key="9">
    <source>
        <dbReference type="SAM" id="SignalP"/>
    </source>
</evidence>
<comment type="subcellular location">
    <subcellularLocation>
        <location evidence="1">Cell outer membrane</location>
    </subcellularLocation>
</comment>
<proteinExistence type="inferred from homology"/>
<organism evidence="10 11">
    <name type="scientific">Christiangramia gaetbulicola</name>
    <dbReference type="NCBI Taxonomy" id="703340"/>
    <lineage>
        <taxon>Bacteria</taxon>
        <taxon>Pseudomonadati</taxon>
        <taxon>Bacteroidota</taxon>
        <taxon>Flavobacteriia</taxon>
        <taxon>Flavobacteriales</taxon>
        <taxon>Flavobacteriaceae</taxon>
        <taxon>Christiangramia</taxon>
    </lineage>
</organism>
<sequence>MRRIFIILAFVISSTGSFAQSTDSLALGYTEYIAMVKKFHPLVKQANLLLDEGEMKLLKARGSFDPKIEADYSTKNYKSTDYYSNFSSAFKIPTWYGLEFNAKFEDNSGVYLNPQNTVPENGLYSAGVTLNVADGLFMSERMASLKQAKIYRDQSRLKRQLQVTEVLYKASLAYFEWYANYRKYQLFQNFLQNAEMRLGGVKNQYRVGDKPAIDTVEAGLSIQNRRIDLSQSELELKNSRLNLSTFIWAEDNIPLELTAEVIPQNDIQEEVSETLRIDEIAFGIDITEHPKVRSLAYDIDMLEIEKKFRANKLLPKLDLQYNFLTDTADDINTLNNRDYKFGMKFSFPLFLRKERGELQLAKLELNNAELDLANARLKILNDLKALQNEIQALADQNVMISELVRDYATMMNAEERKFELGESSLFLINSRENQLISAKLKEIQMNQKLLKSKAELFKNTAASVDIQ</sequence>
<keyword evidence="3" id="KW-0813">Transport</keyword>
<dbReference type="GO" id="GO:1990281">
    <property type="term" value="C:efflux pump complex"/>
    <property type="evidence" value="ECO:0007669"/>
    <property type="project" value="TreeGrafter"/>
</dbReference>
<dbReference type="AlphaFoldDB" id="A0A2T6AGT6"/>
<evidence type="ECO:0000256" key="6">
    <source>
        <dbReference type="ARBA" id="ARBA00023136"/>
    </source>
</evidence>
<accession>A0A2T6AGT6</accession>
<keyword evidence="4" id="KW-1134">Transmembrane beta strand</keyword>
<dbReference type="InterPro" id="IPR051906">
    <property type="entry name" value="TolC-like"/>
</dbReference>
<keyword evidence="7" id="KW-0998">Cell outer membrane</keyword>
<dbReference type="Pfam" id="PF02321">
    <property type="entry name" value="OEP"/>
    <property type="match status" value="1"/>
</dbReference>
<dbReference type="Gene3D" id="1.20.1600.10">
    <property type="entry name" value="Outer membrane efflux proteins (OEP)"/>
    <property type="match status" value="1"/>
</dbReference>
<dbReference type="PANTHER" id="PTHR30026">
    <property type="entry name" value="OUTER MEMBRANE PROTEIN TOLC"/>
    <property type="match status" value="1"/>
</dbReference>
<evidence type="ECO:0000313" key="10">
    <source>
        <dbReference type="EMBL" id="PTX43006.1"/>
    </source>
</evidence>
<dbReference type="GO" id="GO:0015562">
    <property type="term" value="F:efflux transmembrane transporter activity"/>
    <property type="evidence" value="ECO:0007669"/>
    <property type="project" value="InterPro"/>
</dbReference>
<evidence type="ECO:0000256" key="5">
    <source>
        <dbReference type="ARBA" id="ARBA00022692"/>
    </source>
</evidence>
<dbReference type="SUPFAM" id="SSF56954">
    <property type="entry name" value="Outer membrane efflux proteins (OEP)"/>
    <property type="match status" value="1"/>
</dbReference>
<gene>
    <name evidence="10" type="ORF">C8P64_1530</name>
</gene>
<feature type="chain" id="PRO_5015611912" evidence="9">
    <location>
        <begin position="20"/>
        <end position="467"/>
    </location>
</feature>
<evidence type="ECO:0000256" key="3">
    <source>
        <dbReference type="ARBA" id="ARBA00022448"/>
    </source>
</evidence>
<keyword evidence="11" id="KW-1185">Reference proteome</keyword>
<evidence type="ECO:0000256" key="2">
    <source>
        <dbReference type="ARBA" id="ARBA00007613"/>
    </source>
</evidence>
<evidence type="ECO:0000256" key="7">
    <source>
        <dbReference type="ARBA" id="ARBA00023237"/>
    </source>
</evidence>
<dbReference type="GO" id="GO:0009279">
    <property type="term" value="C:cell outer membrane"/>
    <property type="evidence" value="ECO:0007669"/>
    <property type="project" value="UniProtKB-SubCell"/>
</dbReference>
<dbReference type="InterPro" id="IPR003423">
    <property type="entry name" value="OMP_efflux"/>
</dbReference>
<reference evidence="10 11" key="1">
    <citation type="submission" date="2018-04" db="EMBL/GenBank/DDBJ databases">
        <title>Genomic Encyclopedia of Archaeal and Bacterial Type Strains, Phase II (KMG-II): from individual species to whole genera.</title>
        <authorList>
            <person name="Goeker M."/>
        </authorList>
    </citation>
    <scope>NUCLEOTIDE SEQUENCE [LARGE SCALE GENOMIC DNA]</scope>
    <source>
        <strain evidence="10 11">DSM 23082</strain>
    </source>
</reference>
<keyword evidence="9" id="KW-0732">Signal</keyword>
<protein>
    <submittedName>
        <fullName evidence="10">Outer membrane protein TolC</fullName>
    </submittedName>
</protein>
<feature type="coiled-coil region" evidence="8">
    <location>
        <begin position="351"/>
        <end position="403"/>
    </location>
</feature>
<evidence type="ECO:0000256" key="4">
    <source>
        <dbReference type="ARBA" id="ARBA00022452"/>
    </source>
</evidence>
<dbReference type="Proteomes" id="UP000244174">
    <property type="component" value="Unassembled WGS sequence"/>
</dbReference>
<dbReference type="OrthoDB" id="581172at2"/>
<comment type="similarity">
    <text evidence="2">Belongs to the outer membrane factor (OMF) (TC 1.B.17) family.</text>
</comment>
<dbReference type="GO" id="GO:0015288">
    <property type="term" value="F:porin activity"/>
    <property type="evidence" value="ECO:0007669"/>
    <property type="project" value="TreeGrafter"/>
</dbReference>
<feature type="signal peptide" evidence="9">
    <location>
        <begin position="1"/>
        <end position="19"/>
    </location>
</feature>